<feature type="compositionally biased region" description="Polar residues" evidence="3">
    <location>
        <begin position="176"/>
        <end position="189"/>
    </location>
</feature>
<dbReference type="InterPro" id="IPR036028">
    <property type="entry name" value="SH3-like_dom_sf"/>
</dbReference>
<feature type="compositionally biased region" description="Acidic residues" evidence="3">
    <location>
        <begin position="457"/>
        <end position="472"/>
    </location>
</feature>
<evidence type="ECO:0000256" key="3">
    <source>
        <dbReference type="SAM" id="MobiDB-lite"/>
    </source>
</evidence>
<dbReference type="SMART" id="SM00326">
    <property type="entry name" value="SH3"/>
    <property type="match status" value="2"/>
</dbReference>
<reference evidence="6 7" key="1">
    <citation type="submission" date="2016-02" db="EMBL/GenBank/DDBJ databases">
        <title>Complete genome sequence and transcriptome regulation of the pentose utilising yeast Sugiyamaella lignohabitans.</title>
        <authorList>
            <person name="Bellasio M."/>
            <person name="Peymann A."/>
            <person name="Valli M."/>
            <person name="Sipitzky M."/>
            <person name="Graf A."/>
            <person name="Sauer M."/>
            <person name="Marx H."/>
            <person name="Mattanovich D."/>
        </authorList>
    </citation>
    <scope>NUCLEOTIDE SEQUENCE [LARGE SCALE GENOMIC DNA]</scope>
    <source>
        <strain evidence="6 7">CBS 10342</strain>
    </source>
</reference>
<dbReference type="Pfam" id="PF00241">
    <property type="entry name" value="Cofilin_ADF"/>
    <property type="match status" value="1"/>
</dbReference>
<feature type="region of interest" description="Disordered" evidence="3">
    <location>
        <begin position="203"/>
        <end position="232"/>
    </location>
</feature>
<evidence type="ECO:0000259" key="5">
    <source>
        <dbReference type="PROSITE" id="PS51263"/>
    </source>
</evidence>
<feature type="compositionally biased region" description="Polar residues" evidence="3">
    <location>
        <begin position="216"/>
        <end position="225"/>
    </location>
</feature>
<dbReference type="GO" id="GO:0030833">
    <property type="term" value="P:regulation of actin filament polymerization"/>
    <property type="evidence" value="ECO:0007669"/>
    <property type="project" value="TreeGrafter"/>
</dbReference>
<feature type="domain" description="ADF-H" evidence="5">
    <location>
        <begin position="4"/>
        <end position="137"/>
    </location>
</feature>
<dbReference type="CDD" id="cd11281">
    <property type="entry name" value="ADF_drebrin_like"/>
    <property type="match status" value="1"/>
</dbReference>
<sequence>MSFTIDLSSHGKELKSLYDAIISSDPEVSWAVFNYGAGASNSLRPSAHGSANGNYLADFVEEFDDGLVQYGFARVDYNNLTKFVLVGWVGEGVPERTKGYFNAHYATVAKYFHGYHVQITARSSADLSSSIILQKVDAASGSKYSSSSASRGVPLRPKYAAATHGAAEEDWGDAPPTTSQEAPTLTKVQSAYKPTKVDIASLKKPAAAPPVEKSPDNSISNTSSKRAIFEEPQSSYKPIGKVDIAALRAEARNSKFGDDRPTPLQSSYQPIGKVDIAAIRAQANANKKELESRPEPLQSSYKPIGKVDIAAIKAQASANKRENDSVPTPEPSERAVSSNYEEEQEDTTPKPVKERMSAFSGSGRLTELPKPKVNNSVSSRFQPATRGTAPSLPVDAFGRPVSAPKANAGFKDFGSEGGKTPAQLWAEKHAKQTGSTSAPGPSTAELIEKGSNLSLEDHDEAEPEPEAEEEKEPEQPTRSFADLTSRFAKSSSTSPAPVPLPPRDPIPSESNVAVEETPEPEREPSPIPIPRAVPSVPVHDETEVIRPPELTEGSPSLPAREDIGREESIAAALSEGAPIETTEEVEAHNKPQPLSSETFTAVVLYDYEKDEANELSLKEGEIITNIEQVDPDWWQGTNEAGESGLFPSNYVEITEPGSSAPVPVKEPVEDGPSAVAEYDYDALEEGELSFPEGGIITDIEFVDEAWWMGTYNGERGLLPANYVKLNE</sequence>
<organism evidence="6 7">
    <name type="scientific">Sugiyamaella lignohabitans</name>
    <dbReference type="NCBI Taxonomy" id="796027"/>
    <lineage>
        <taxon>Eukaryota</taxon>
        <taxon>Fungi</taxon>
        <taxon>Dikarya</taxon>
        <taxon>Ascomycota</taxon>
        <taxon>Saccharomycotina</taxon>
        <taxon>Dipodascomycetes</taxon>
        <taxon>Dipodascales</taxon>
        <taxon>Trichomonascaceae</taxon>
        <taxon>Sugiyamaella</taxon>
    </lineage>
</organism>
<dbReference type="GeneID" id="30035048"/>
<feature type="region of interest" description="Disordered" evidence="3">
    <location>
        <begin position="315"/>
        <end position="595"/>
    </location>
</feature>
<dbReference type="GO" id="GO:0030427">
    <property type="term" value="C:site of polarized growth"/>
    <property type="evidence" value="ECO:0007669"/>
    <property type="project" value="TreeGrafter"/>
</dbReference>
<dbReference type="AlphaFoldDB" id="A0A167FL69"/>
<dbReference type="SUPFAM" id="SSF50044">
    <property type="entry name" value="SH3-domain"/>
    <property type="match status" value="2"/>
</dbReference>
<keyword evidence="7" id="KW-1185">Reference proteome</keyword>
<dbReference type="Pfam" id="PF14604">
    <property type="entry name" value="SH3_9"/>
    <property type="match status" value="1"/>
</dbReference>
<dbReference type="SMART" id="SM00102">
    <property type="entry name" value="ADF"/>
    <property type="match status" value="1"/>
</dbReference>
<dbReference type="OrthoDB" id="5971719at2759"/>
<dbReference type="Pfam" id="PF00018">
    <property type="entry name" value="SH3_1"/>
    <property type="match status" value="1"/>
</dbReference>
<dbReference type="InterPro" id="IPR035719">
    <property type="entry name" value="Abp1_fungi_SH3_C1"/>
</dbReference>
<protein>
    <submittedName>
        <fullName evidence="6">Abp1p</fullName>
    </submittedName>
</protein>
<evidence type="ECO:0000313" key="6">
    <source>
        <dbReference type="EMBL" id="ANB15439.1"/>
    </source>
</evidence>
<feature type="compositionally biased region" description="Basic and acidic residues" evidence="3">
    <location>
        <begin position="347"/>
        <end position="356"/>
    </location>
</feature>
<evidence type="ECO:0000256" key="1">
    <source>
        <dbReference type="ARBA" id="ARBA00022443"/>
    </source>
</evidence>
<accession>A0A167FL69</accession>
<gene>
    <name evidence="6" type="primary">ABP1</name>
    <name evidence="6" type="ORF">AWJ20_3067</name>
</gene>
<evidence type="ECO:0000256" key="2">
    <source>
        <dbReference type="PROSITE-ProRule" id="PRU00192"/>
    </source>
</evidence>
<dbReference type="Gene3D" id="2.30.30.40">
    <property type="entry name" value="SH3 Domains"/>
    <property type="match status" value="2"/>
</dbReference>
<dbReference type="InterPro" id="IPR002108">
    <property type="entry name" value="ADF-H"/>
</dbReference>
<evidence type="ECO:0000313" key="7">
    <source>
        <dbReference type="Proteomes" id="UP000189580"/>
    </source>
</evidence>
<dbReference type="GO" id="GO:0005884">
    <property type="term" value="C:actin filament"/>
    <property type="evidence" value="ECO:0007669"/>
    <property type="project" value="TreeGrafter"/>
</dbReference>
<feature type="region of interest" description="Disordered" evidence="3">
    <location>
        <begin position="164"/>
        <end position="190"/>
    </location>
</feature>
<dbReference type="PROSITE" id="PS51263">
    <property type="entry name" value="ADF_H"/>
    <property type="match status" value="1"/>
</dbReference>
<dbReference type="EMBL" id="CP014503">
    <property type="protein sequence ID" value="ANB15439.1"/>
    <property type="molecule type" value="Genomic_DNA"/>
</dbReference>
<name>A0A167FL69_9ASCO</name>
<dbReference type="CDD" id="cd11962">
    <property type="entry name" value="SH3_Abp1_fungi_C1"/>
    <property type="match status" value="1"/>
</dbReference>
<feature type="compositionally biased region" description="Polar residues" evidence="3">
    <location>
        <begin position="373"/>
        <end position="382"/>
    </location>
</feature>
<dbReference type="KEGG" id="slb:AWJ20_3067"/>
<proteinExistence type="predicted"/>
<dbReference type="PANTHER" id="PTHR10829">
    <property type="entry name" value="CORTACTIN AND DREBRIN"/>
    <property type="match status" value="1"/>
</dbReference>
<dbReference type="PANTHER" id="PTHR10829:SF25">
    <property type="entry name" value="DREBRIN-LIKE PROTEIN"/>
    <property type="match status" value="1"/>
</dbReference>
<feature type="domain" description="SH3" evidence="4">
    <location>
        <begin position="596"/>
        <end position="656"/>
    </location>
</feature>
<dbReference type="GO" id="GO:0051015">
    <property type="term" value="F:actin filament binding"/>
    <property type="evidence" value="ECO:0007669"/>
    <property type="project" value="TreeGrafter"/>
</dbReference>
<dbReference type="SUPFAM" id="SSF55753">
    <property type="entry name" value="Actin depolymerizing proteins"/>
    <property type="match status" value="1"/>
</dbReference>
<keyword evidence="1 2" id="KW-0728">SH3 domain</keyword>
<dbReference type="Proteomes" id="UP000189580">
    <property type="component" value="Chromosome b"/>
</dbReference>
<dbReference type="RefSeq" id="XP_018737916.1">
    <property type="nucleotide sequence ID" value="XM_018880060.1"/>
</dbReference>
<dbReference type="CDD" id="cd11819">
    <property type="entry name" value="SH3_Cortactin_like"/>
    <property type="match status" value="1"/>
</dbReference>
<dbReference type="InterPro" id="IPR001452">
    <property type="entry name" value="SH3_domain"/>
</dbReference>
<dbReference type="PRINTS" id="PR00452">
    <property type="entry name" value="SH3DOMAIN"/>
</dbReference>
<feature type="compositionally biased region" description="Pro residues" evidence="3">
    <location>
        <begin position="496"/>
        <end position="505"/>
    </location>
</feature>
<feature type="compositionally biased region" description="Basic and acidic residues" evidence="3">
    <location>
        <begin position="559"/>
        <end position="568"/>
    </location>
</feature>
<dbReference type="InterPro" id="IPR029006">
    <property type="entry name" value="ADF-H/Gelsolin-like_dom_sf"/>
</dbReference>
<dbReference type="Gene3D" id="3.40.20.10">
    <property type="entry name" value="Severin"/>
    <property type="match status" value="1"/>
</dbReference>
<dbReference type="GO" id="GO:0030864">
    <property type="term" value="C:cortical actin cytoskeleton"/>
    <property type="evidence" value="ECO:0007669"/>
    <property type="project" value="TreeGrafter"/>
</dbReference>
<feature type="domain" description="SH3" evidence="4">
    <location>
        <begin position="669"/>
        <end position="727"/>
    </location>
</feature>
<evidence type="ECO:0000259" key="4">
    <source>
        <dbReference type="PROSITE" id="PS50002"/>
    </source>
</evidence>
<dbReference type="PROSITE" id="PS50002">
    <property type="entry name" value="SH3"/>
    <property type="match status" value="2"/>
</dbReference>